<accession>A0A834KCQ0</accession>
<dbReference type="EMBL" id="JACSDY010000016">
    <property type="protein sequence ID" value="KAF7404288.1"/>
    <property type="molecule type" value="Genomic_DNA"/>
</dbReference>
<evidence type="ECO:0000313" key="3">
    <source>
        <dbReference type="Proteomes" id="UP000600918"/>
    </source>
</evidence>
<evidence type="ECO:0000313" key="2">
    <source>
        <dbReference type="EMBL" id="KAF7404288.1"/>
    </source>
</evidence>
<proteinExistence type="predicted"/>
<reference evidence="2" key="1">
    <citation type="journal article" date="2020" name="G3 (Bethesda)">
        <title>High-Quality Assemblies for Three Invasive Social Wasps from the &lt;i&gt;Vespula&lt;/i&gt; Genus.</title>
        <authorList>
            <person name="Harrop T.W.R."/>
            <person name="Guhlin J."/>
            <person name="McLaughlin G.M."/>
            <person name="Permina E."/>
            <person name="Stockwell P."/>
            <person name="Gilligan J."/>
            <person name="Le Lec M.F."/>
            <person name="Gruber M.A.M."/>
            <person name="Quinn O."/>
            <person name="Lovegrove M."/>
            <person name="Duncan E.J."/>
            <person name="Remnant E.J."/>
            <person name="Van Eeckhoven J."/>
            <person name="Graham B."/>
            <person name="Knapp R.A."/>
            <person name="Langford K.W."/>
            <person name="Kronenberg Z."/>
            <person name="Press M.O."/>
            <person name="Eacker S.M."/>
            <person name="Wilson-Rankin E.E."/>
            <person name="Purcell J."/>
            <person name="Lester P.J."/>
            <person name="Dearden P.K."/>
        </authorList>
    </citation>
    <scope>NUCLEOTIDE SEQUENCE</scope>
    <source>
        <strain evidence="2">Volc-1</strain>
    </source>
</reference>
<protein>
    <submittedName>
        <fullName evidence="2">Uncharacterized protein</fullName>
    </submittedName>
</protein>
<dbReference type="AlphaFoldDB" id="A0A834KCQ0"/>
<name>A0A834KCQ0_VESPE</name>
<sequence>MVDAVAVGDDGEARRGLEWRGGESRGRKKGLGGEWGRVVGGQRLALLPAASVGESLFIFVFHTVGRLAEGEKGEKGQNGGEIEESKGGRFPAKKGGRNENETPCKFAEKRSVAVVASSVRIPQGSPDRTEVGRVKAGSKVKHQQQSANSVGTVTLPKEVLNPCGRLTFKPAASG</sequence>
<comment type="caution">
    <text evidence="2">The sequence shown here is derived from an EMBL/GenBank/DDBJ whole genome shotgun (WGS) entry which is preliminary data.</text>
</comment>
<gene>
    <name evidence="2" type="ORF">H0235_014982</name>
</gene>
<feature type="region of interest" description="Disordered" evidence="1">
    <location>
        <begin position="70"/>
        <end position="102"/>
    </location>
</feature>
<organism evidence="2 3">
    <name type="scientific">Vespula pensylvanica</name>
    <name type="common">Western yellow jacket</name>
    <name type="synonym">Wasp</name>
    <dbReference type="NCBI Taxonomy" id="30213"/>
    <lineage>
        <taxon>Eukaryota</taxon>
        <taxon>Metazoa</taxon>
        <taxon>Ecdysozoa</taxon>
        <taxon>Arthropoda</taxon>
        <taxon>Hexapoda</taxon>
        <taxon>Insecta</taxon>
        <taxon>Pterygota</taxon>
        <taxon>Neoptera</taxon>
        <taxon>Endopterygota</taxon>
        <taxon>Hymenoptera</taxon>
        <taxon>Apocrita</taxon>
        <taxon>Aculeata</taxon>
        <taxon>Vespoidea</taxon>
        <taxon>Vespidae</taxon>
        <taxon>Vespinae</taxon>
        <taxon>Vespula</taxon>
    </lineage>
</organism>
<evidence type="ECO:0000256" key="1">
    <source>
        <dbReference type="SAM" id="MobiDB-lite"/>
    </source>
</evidence>
<keyword evidence="3" id="KW-1185">Reference proteome</keyword>
<dbReference type="Proteomes" id="UP000600918">
    <property type="component" value="Unassembled WGS sequence"/>
</dbReference>
<feature type="region of interest" description="Disordered" evidence="1">
    <location>
        <begin position="120"/>
        <end position="151"/>
    </location>
</feature>